<dbReference type="PIRSF" id="PIRSF015601">
    <property type="entry name" value="MTase_slr0722"/>
    <property type="match status" value="1"/>
</dbReference>
<keyword evidence="5 12" id="KW-0963">Cytoplasm</keyword>
<evidence type="ECO:0000256" key="8">
    <source>
        <dbReference type="ARBA" id="ARBA00022679"/>
    </source>
</evidence>
<dbReference type="Pfam" id="PF20260">
    <property type="entry name" value="PUA_4"/>
    <property type="match status" value="1"/>
</dbReference>
<evidence type="ECO:0000256" key="2">
    <source>
        <dbReference type="ARBA" id="ARBA00005528"/>
    </source>
</evidence>
<dbReference type="OrthoDB" id="9815641at2"/>
<comment type="similarity">
    <text evidence="2 12">Belongs to the RNA methyltransferase RsmE family.</text>
</comment>
<evidence type="ECO:0000256" key="6">
    <source>
        <dbReference type="ARBA" id="ARBA00022552"/>
    </source>
</evidence>
<feature type="domain" description="Ribosomal RNA small subunit methyltransferase E methyltransferase" evidence="13">
    <location>
        <begin position="73"/>
        <end position="233"/>
    </location>
</feature>
<evidence type="ECO:0000313" key="15">
    <source>
        <dbReference type="EMBL" id="SJM37447.1"/>
    </source>
</evidence>
<evidence type="ECO:0000256" key="7">
    <source>
        <dbReference type="ARBA" id="ARBA00022603"/>
    </source>
</evidence>
<evidence type="ECO:0000256" key="1">
    <source>
        <dbReference type="ARBA" id="ARBA00004496"/>
    </source>
</evidence>
<dbReference type="EMBL" id="FUGD01000087">
    <property type="protein sequence ID" value="SJM37447.1"/>
    <property type="molecule type" value="Genomic_DNA"/>
</dbReference>
<dbReference type="PANTHER" id="PTHR30027">
    <property type="entry name" value="RIBOSOMAL RNA SMALL SUBUNIT METHYLTRANSFERASE E"/>
    <property type="match status" value="1"/>
</dbReference>
<dbReference type="InterPro" id="IPR029028">
    <property type="entry name" value="Alpha/beta_knot_MTases"/>
</dbReference>
<dbReference type="SUPFAM" id="SSF88697">
    <property type="entry name" value="PUA domain-like"/>
    <property type="match status" value="1"/>
</dbReference>
<dbReference type="GO" id="GO:0070042">
    <property type="term" value="F:rRNA (uridine-N3-)-methyltransferase activity"/>
    <property type="evidence" value="ECO:0007669"/>
    <property type="project" value="TreeGrafter"/>
</dbReference>
<comment type="function">
    <text evidence="10 12">Specifically methylates the N3 position of the uracil ring of uridine 1498 (m3U1498) in 16S rRNA. Acts on the fully assembled 30S ribosomal subunit.</text>
</comment>
<name>A0A1R4EG20_9GAMM</name>
<evidence type="ECO:0000256" key="9">
    <source>
        <dbReference type="ARBA" id="ARBA00022691"/>
    </source>
</evidence>
<dbReference type="Proteomes" id="UP000188169">
    <property type="component" value="Unassembled WGS sequence"/>
</dbReference>
<feature type="domain" description="Ribosomal RNA small subunit methyltransferase E PUA-like" evidence="14">
    <location>
        <begin position="18"/>
        <end position="63"/>
    </location>
</feature>
<evidence type="ECO:0000256" key="10">
    <source>
        <dbReference type="ARBA" id="ARBA00025699"/>
    </source>
</evidence>
<keyword evidence="16" id="KW-1185">Reference proteome</keyword>
<evidence type="ECO:0000256" key="11">
    <source>
        <dbReference type="ARBA" id="ARBA00047944"/>
    </source>
</evidence>
<dbReference type="AlphaFoldDB" id="A0A1R4EG20"/>
<keyword evidence="6 12" id="KW-0698">rRNA processing</keyword>
<dbReference type="Pfam" id="PF04452">
    <property type="entry name" value="Methyltrans_RNA"/>
    <property type="match status" value="1"/>
</dbReference>
<evidence type="ECO:0000256" key="5">
    <source>
        <dbReference type="ARBA" id="ARBA00022490"/>
    </source>
</evidence>
<dbReference type="CDD" id="cd18084">
    <property type="entry name" value="RsmE-like"/>
    <property type="match status" value="1"/>
</dbReference>
<dbReference type="STRING" id="1945520.A1019T_01419"/>
<dbReference type="SUPFAM" id="SSF75217">
    <property type="entry name" value="alpha/beta knot"/>
    <property type="match status" value="1"/>
</dbReference>
<accession>A0A1R4EG20</accession>
<evidence type="ECO:0000259" key="13">
    <source>
        <dbReference type="Pfam" id="PF04452"/>
    </source>
</evidence>
<dbReference type="NCBIfam" id="TIGR00046">
    <property type="entry name" value="RsmE family RNA methyltransferase"/>
    <property type="match status" value="1"/>
</dbReference>
<gene>
    <name evidence="15" type="ORF">A1019T_01419</name>
</gene>
<dbReference type="GO" id="GO:0005737">
    <property type="term" value="C:cytoplasm"/>
    <property type="evidence" value="ECO:0007669"/>
    <property type="project" value="UniProtKB-SubCell"/>
</dbReference>
<evidence type="ECO:0000313" key="16">
    <source>
        <dbReference type="Proteomes" id="UP000188169"/>
    </source>
</evidence>
<evidence type="ECO:0000256" key="12">
    <source>
        <dbReference type="PIRNR" id="PIRNR015601"/>
    </source>
</evidence>
<evidence type="ECO:0000256" key="3">
    <source>
        <dbReference type="ARBA" id="ARBA00012328"/>
    </source>
</evidence>
<evidence type="ECO:0000259" key="14">
    <source>
        <dbReference type="Pfam" id="PF20260"/>
    </source>
</evidence>
<sequence>MNILLLPELDNNQSCISITNLDQINHVQKVLRLKAGDSLKVGSLKGKLGTAVIEAVSDKQLKLGQLNLNTMPPSKLDLTVVLALPRPKVLRRLIMDMTAIGVAEIILVNSYRTDKSYWQSPMLKRIDEFVKEGLQQGVDTIPPKIQLKKRFKPFVEDELAAWAKDRSLVVAHPYSPLSFNKYIEQAGLPQVLCIGAEGGWIDYEVSLLQNNGCQSVSIGSRILRTEAAVNALCGRYL</sequence>
<protein>
    <recommendedName>
        <fullName evidence="4 12">Ribosomal RNA small subunit methyltransferase E</fullName>
        <ecNumber evidence="3 12">2.1.1.193</ecNumber>
    </recommendedName>
</protein>
<keyword evidence="9 12" id="KW-0949">S-adenosyl-L-methionine</keyword>
<keyword evidence="8 12" id="KW-0808">Transferase</keyword>
<keyword evidence="7 12" id="KW-0489">Methyltransferase</keyword>
<dbReference type="Gene3D" id="3.40.1280.10">
    <property type="match status" value="1"/>
</dbReference>
<dbReference type="InterPro" id="IPR006700">
    <property type="entry name" value="RsmE"/>
</dbReference>
<dbReference type="InterPro" id="IPR046887">
    <property type="entry name" value="RsmE_PUA-like"/>
</dbReference>
<dbReference type="GO" id="GO:0070475">
    <property type="term" value="P:rRNA base methylation"/>
    <property type="evidence" value="ECO:0007669"/>
    <property type="project" value="TreeGrafter"/>
</dbReference>
<comment type="catalytic activity">
    <reaction evidence="11 12">
        <text>uridine(1498) in 16S rRNA + S-adenosyl-L-methionine = N(3)-methyluridine(1498) in 16S rRNA + S-adenosyl-L-homocysteine + H(+)</text>
        <dbReference type="Rhea" id="RHEA:42920"/>
        <dbReference type="Rhea" id="RHEA-COMP:10283"/>
        <dbReference type="Rhea" id="RHEA-COMP:10284"/>
        <dbReference type="ChEBI" id="CHEBI:15378"/>
        <dbReference type="ChEBI" id="CHEBI:57856"/>
        <dbReference type="ChEBI" id="CHEBI:59789"/>
        <dbReference type="ChEBI" id="CHEBI:65315"/>
        <dbReference type="ChEBI" id="CHEBI:74502"/>
        <dbReference type="EC" id="2.1.1.193"/>
    </reaction>
</comment>
<comment type="subcellular location">
    <subcellularLocation>
        <location evidence="1 12">Cytoplasm</location>
    </subcellularLocation>
</comment>
<organism evidence="15 16">
    <name type="scientific">Psychrobacter pasteurii</name>
    <dbReference type="NCBI Taxonomy" id="1945520"/>
    <lineage>
        <taxon>Bacteria</taxon>
        <taxon>Pseudomonadati</taxon>
        <taxon>Pseudomonadota</taxon>
        <taxon>Gammaproteobacteria</taxon>
        <taxon>Moraxellales</taxon>
        <taxon>Moraxellaceae</taxon>
        <taxon>Psychrobacter</taxon>
    </lineage>
</organism>
<dbReference type="RefSeq" id="WP_077448844.1">
    <property type="nucleotide sequence ID" value="NZ_FUGD01000087.1"/>
</dbReference>
<dbReference type="InterPro" id="IPR046886">
    <property type="entry name" value="RsmE_MTase_dom"/>
</dbReference>
<dbReference type="NCBIfam" id="NF008700">
    <property type="entry name" value="PRK11713.5-4"/>
    <property type="match status" value="1"/>
</dbReference>
<dbReference type="EC" id="2.1.1.193" evidence="3 12"/>
<dbReference type="InterPro" id="IPR015947">
    <property type="entry name" value="PUA-like_sf"/>
</dbReference>
<dbReference type="PANTHER" id="PTHR30027:SF3">
    <property type="entry name" value="16S RRNA (URACIL(1498)-N(3))-METHYLTRANSFERASE"/>
    <property type="match status" value="1"/>
</dbReference>
<dbReference type="InterPro" id="IPR029026">
    <property type="entry name" value="tRNA_m1G_MTases_N"/>
</dbReference>
<evidence type="ECO:0000256" key="4">
    <source>
        <dbReference type="ARBA" id="ARBA00013673"/>
    </source>
</evidence>
<reference evidence="16" key="1">
    <citation type="submission" date="2017-02" db="EMBL/GenBank/DDBJ databases">
        <authorList>
            <person name="Mornico D."/>
        </authorList>
    </citation>
    <scope>NUCLEOTIDE SEQUENCE [LARGE SCALE GENOMIC DNA]</scope>
</reference>
<proteinExistence type="inferred from homology"/>